<dbReference type="Pfam" id="PF12697">
    <property type="entry name" value="Abhydrolase_6"/>
    <property type="match status" value="1"/>
</dbReference>
<accession>A0A0N9IDR3</accession>
<organism evidence="2 3">
    <name type="scientific">Kibdelosporangium phytohabitans</name>
    <dbReference type="NCBI Taxonomy" id="860235"/>
    <lineage>
        <taxon>Bacteria</taxon>
        <taxon>Bacillati</taxon>
        <taxon>Actinomycetota</taxon>
        <taxon>Actinomycetes</taxon>
        <taxon>Pseudonocardiales</taxon>
        <taxon>Pseudonocardiaceae</taxon>
        <taxon>Kibdelosporangium</taxon>
    </lineage>
</organism>
<dbReference type="EMBL" id="CP012752">
    <property type="protein sequence ID" value="ALG12882.1"/>
    <property type="molecule type" value="Genomic_DNA"/>
</dbReference>
<dbReference type="KEGG" id="kphy:AOZ06_43905"/>
<feature type="domain" description="AB hydrolase-1" evidence="1">
    <location>
        <begin position="39"/>
        <end position="164"/>
    </location>
</feature>
<name>A0A0N9IDR3_9PSEU</name>
<gene>
    <name evidence="2" type="ORF">AOZ06_43905</name>
</gene>
<dbReference type="RefSeq" id="WP_054294773.1">
    <property type="nucleotide sequence ID" value="NZ_CP012752.1"/>
</dbReference>
<dbReference type="SUPFAM" id="SSF53474">
    <property type="entry name" value="alpha/beta-Hydrolases"/>
    <property type="match status" value="1"/>
</dbReference>
<keyword evidence="3" id="KW-1185">Reference proteome</keyword>
<dbReference type="STRING" id="860235.AOZ06_43905"/>
<dbReference type="GO" id="GO:0003824">
    <property type="term" value="F:catalytic activity"/>
    <property type="evidence" value="ECO:0007669"/>
    <property type="project" value="UniProtKB-ARBA"/>
</dbReference>
<dbReference type="InterPro" id="IPR029058">
    <property type="entry name" value="AB_hydrolase_fold"/>
</dbReference>
<evidence type="ECO:0000313" key="3">
    <source>
        <dbReference type="Proteomes" id="UP000063699"/>
    </source>
</evidence>
<evidence type="ECO:0000313" key="2">
    <source>
        <dbReference type="EMBL" id="ALG12882.1"/>
    </source>
</evidence>
<evidence type="ECO:0000259" key="1">
    <source>
        <dbReference type="Pfam" id="PF12697"/>
    </source>
</evidence>
<sequence length="191" mass="19980">MATASPAAESARCTVVLLPQAVRGQLCLPANSTPRTVQLLVHGSMDNRGYWDLPDGDRSYQRDMATSGYATFAIDRLGSGDGSQPLRSADAAASVVHQVVGMLRSGAVGENRFGKVVLTGHSTGAGIVVRAAATYRDADGVVLTGMTERLEPTSLGADVPVMVADGQQDAPLHADDHRAAIRAWIQGNVDL</sequence>
<proteinExistence type="predicted"/>
<dbReference type="Proteomes" id="UP000063699">
    <property type="component" value="Chromosome"/>
</dbReference>
<dbReference type="AlphaFoldDB" id="A0A0N9IDR3"/>
<dbReference type="InterPro" id="IPR000073">
    <property type="entry name" value="AB_hydrolase_1"/>
</dbReference>
<dbReference type="Gene3D" id="3.40.50.1820">
    <property type="entry name" value="alpha/beta hydrolase"/>
    <property type="match status" value="1"/>
</dbReference>
<protein>
    <recommendedName>
        <fullName evidence="1">AB hydrolase-1 domain-containing protein</fullName>
    </recommendedName>
</protein>
<reference evidence="2 3" key="1">
    <citation type="submission" date="2015-07" db="EMBL/GenBank/DDBJ databases">
        <title>Genome sequencing of Kibdelosporangium phytohabitans.</title>
        <authorList>
            <person name="Qin S."/>
            <person name="Xing K."/>
        </authorList>
    </citation>
    <scope>NUCLEOTIDE SEQUENCE [LARGE SCALE GENOMIC DNA]</scope>
    <source>
        <strain evidence="2 3">KLBMP1111</strain>
    </source>
</reference>